<reference evidence="10 11" key="1">
    <citation type="journal article" date="2017" name="Front. Microbiol.">
        <title>Labilibaculum manganireducens gen. nov., sp. nov. and Labilibaculum filiforme sp. nov., Novel Bacteroidetes Isolated from Subsurface Sediments of the Baltic Sea.</title>
        <authorList>
            <person name="Vandieken V."/>
            <person name="Marshall I.P."/>
            <person name="Niemann H."/>
            <person name="Engelen B."/>
            <person name="Cypionka H."/>
        </authorList>
    </citation>
    <scope>NUCLEOTIDE SEQUENCE [LARGE SCALE GENOMIC DNA]</scope>
    <source>
        <strain evidence="10 11">59.10-2M</strain>
    </source>
</reference>
<evidence type="ECO:0000256" key="3">
    <source>
        <dbReference type="ARBA" id="ARBA00022448"/>
    </source>
</evidence>
<keyword evidence="3 8" id="KW-0813">Transport</keyword>
<evidence type="ECO:0000256" key="5">
    <source>
        <dbReference type="ARBA" id="ARBA00022643"/>
    </source>
</evidence>
<comment type="function">
    <text evidence="8">Low-potential electron donor to a number of redox enzymes.</text>
</comment>
<dbReference type="PANTHER" id="PTHR42809:SF1">
    <property type="entry name" value="FLAVODOXIN 1"/>
    <property type="match status" value="1"/>
</dbReference>
<evidence type="ECO:0000313" key="11">
    <source>
        <dbReference type="Proteomes" id="UP000233618"/>
    </source>
</evidence>
<name>A0A2N3IDF0_9BACT</name>
<keyword evidence="4 8" id="KW-0285">Flavoprotein</keyword>
<keyword evidence="5 8" id="KW-0288">FMN</keyword>
<evidence type="ECO:0000256" key="2">
    <source>
        <dbReference type="ARBA" id="ARBA00005267"/>
    </source>
</evidence>
<evidence type="ECO:0000256" key="1">
    <source>
        <dbReference type="ARBA" id="ARBA00001917"/>
    </source>
</evidence>
<evidence type="ECO:0000313" key="10">
    <source>
        <dbReference type="EMBL" id="PKQ68372.1"/>
    </source>
</evidence>
<sequence>MQNIGIFYGSSTGKTETAAKLIQAAFGEDIASAIDVASAKSQDVEQFKNLIFGASTWGIGDLQDDFEDFLSDLSNTNLEGRKVAIFGLGDQEAFSDSFVDGVGEIYEQLGNKNCELIGGTSIEGYEYDASRAEKDGQFVGLILDEENQSEMTDERVTQWVTQLKNQFN</sequence>
<dbReference type="RefSeq" id="WP_101308530.1">
    <property type="nucleotide sequence ID" value="NZ_CAXXEE010000003.1"/>
</dbReference>
<dbReference type="PRINTS" id="PR00369">
    <property type="entry name" value="FLAVODOXIN"/>
</dbReference>
<dbReference type="GO" id="GO:0010181">
    <property type="term" value="F:FMN binding"/>
    <property type="evidence" value="ECO:0007669"/>
    <property type="project" value="UniProtKB-UniRule"/>
</dbReference>
<proteinExistence type="inferred from homology"/>
<dbReference type="InterPro" id="IPR050619">
    <property type="entry name" value="Flavodoxin"/>
</dbReference>
<protein>
    <recommendedName>
        <fullName evidence="8">Flavodoxin</fullName>
    </recommendedName>
</protein>
<dbReference type="InterPro" id="IPR010086">
    <property type="entry name" value="Flavodoxin_lc"/>
</dbReference>
<comment type="caution">
    <text evidence="10">The sequence shown here is derived from an EMBL/GenBank/DDBJ whole genome shotgun (WGS) entry which is preliminary data.</text>
</comment>
<dbReference type="InterPro" id="IPR008254">
    <property type="entry name" value="Flavodoxin/NO_synth"/>
</dbReference>
<comment type="similarity">
    <text evidence="2 8">Belongs to the flavodoxin family.</text>
</comment>
<dbReference type="NCBIfam" id="TIGR01752">
    <property type="entry name" value="flav_long"/>
    <property type="match status" value="1"/>
</dbReference>
<evidence type="ECO:0000256" key="4">
    <source>
        <dbReference type="ARBA" id="ARBA00022630"/>
    </source>
</evidence>
<dbReference type="InterPro" id="IPR001226">
    <property type="entry name" value="Flavodoxin_CS"/>
</dbReference>
<gene>
    <name evidence="10" type="ORF">BZG01_03910</name>
</gene>
<evidence type="ECO:0000256" key="7">
    <source>
        <dbReference type="ARBA" id="ARBA00023231"/>
    </source>
</evidence>
<dbReference type="AlphaFoldDB" id="A0A2N3IDF0"/>
<dbReference type="NCBIfam" id="NF006738">
    <property type="entry name" value="PRK09267.1-4"/>
    <property type="match status" value="1"/>
</dbReference>
<keyword evidence="7" id="KW-0535">Nitrogen fixation</keyword>
<dbReference type="PROSITE" id="PS50902">
    <property type="entry name" value="FLAVODOXIN_LIKE"/>
    <property type="match status" value="1"/>
</dbReference>
<dbReference type="NCBIfam" id="NF006739">
    <property type="entry name" value="PRK09267.1-5"/>
    <property type="match status" value="1"/>
</dbReference>
<dbReference type="InterPro" id="IPR001094">
    <property type="entry name" value="Flavdoxin-like"/>
</dbReference>
<dbReference type="Gene3D" id="3.40.50.360">
    <property type="match status" value="1"/>
</dbReference>
<evidence type="ECO:0000256" key="8">
    <source>
        <dbReference type="PIRNR" id="PIRNR038996"/>
    </source>
</evidence>
<dbReference type="Proteomes" id="UP000233618">
    <property type="component" value="Unassembled WGS sequence"/>
</dbReference>
<dbReference type="PIRSF" id="PIRSF038996">
    <property type="entry name" value="FldA"/>
    <property type="match status" value="1"/>
</dbReference>
<comment type="cofactor">
    <cofactor evidence="1 8">
        <name>FMN</name>
        <dbReference type="ChEBI" id="CHEBI:58210"/>
    </cofactor>
</comment>
<dbReference type="EMBL" id="MVDE01000004">
    <property type="protein sequence ID" value="PKQ68372.1"/>
    <property type="molecule type" value="Genomic_DNA"/>
</dbReference>
<evidence type="ECO:0000259" key="9">
    <source>
        <dbReference type="PROSITE" id="PS50902"/>
    </source>
</evidence>
<evidence type="ECO:0000256" key="6">
    <source>
        <dbReference type="ARBA" id="ARBA00022982"/>
    </source>
</evidence>
<dbReference type="PROSITE" id="PS00201">
    <property type="entry name" value="FLAVODOXIN"/>
    <property type="match status" value="1"/>
</dbReference>
<accession>A0A2N3IDF0</accession>
<organism evidence="10 11">
    <name type="scientific">Labilibaculum manganireducens</name>
    <dbReference type="NCBI Taxonomy" id="1940525"/>
    <lineage>
        <taxon>Bacteria</taxon>
        <taxon>Pseudomonadati</taxon>
        <taxon>Bacteroidota</taxon>
        <taxon>Bacteroidia</taxon>
        <taxon>Marinilabiliales</taxon>
        <taxon>Marinifilaceae</taxon>
        <taxon>Labilibaculum</taxon>
    </lineage>
</organism>
<keyword evidence="6 8" id="KW-0249">Electron transport</keyword>
<dbReference type="GO" id="GO:0009055">
    <property type="term" value="F:electron transfer activity"/>
    <property type="evidence" value="ECO:0007669"/>
    <property type="project" value="UniProtKB-UniRule"/>
</dbReference>
<dbReference type="Pfam" id="PF00258">
    <property type="entry name" value="Flavodoxin_1"/>
    <property type="match status" value="1"/>
</dbReference>
<keyword evidence="11" id="KW-1185">Reference proteome</keyword>
<feature type="domain" description="Flavodoxin-like" evidence="9">
    <location>
        <begin position="4"/>
        <end position="164"/>
    </location>
</feature>
<dbReference type="SUPFAM" id="SSF52218">
    <property type="entry name" value="Flavoproteins"/>
    <property type="match status" value="1"/>
</dbReference>
<dbReference type="PANTHER" id="PTHR42809">
    <property type="entry name" value="FLAVODOXIN 2"/>
    <property type="match status" value="1"/>
</dbReference>
<dbReference type="InterPro" id="IPR029039">
    <property type="entry name" value="Flavoprotein-like_sf"/>
</dbReference>